<evidence type="ECO:0000313" key="3">
    <source>
        <dbReference type="Proteomes" id="UP000234323"/>
    </source>
</evidence>
<sequence>LKQTMLATNNLQPVILFTDADPAMQVAISTQYPKTITRHCVFHIHQNLVKKIKKKLHEKWNKFISDFYALRNSLVIFDFDYRWGDLMNKYPEIKEYCERVLQSTLVITNPRFQTSTSL</sequence>
<feature type="domain" description="MULE transposase" evidence="1">
    <location>
        <begin position="6"/>
        <end position="47"/>
    </location>
</feature>
<organism evidence="2 3">
    <name type="scientific">Rhizophagus irregularis</name>
    <dbReference type="NCBI Taxonomy" id="588596"/>
    <lineage>
        <taxon>Eukaryota</taxon>
        <taxon>Fungi</taxon>
        <taxon>Fungi incertae sedis</taxon>
        <taxon>Mucoromycota</taxon>
        <taxon>Glomeromycotina</taxon>
        <taxon>Glomeromycetes</taxon>
        <taxon>Glomerales</taxon>
        <taxon>Glomeraceae</taxon>
        <taxon>Rhizophagus</taxon>
    </lineage>
</organism>
<feature type="non-terminal residue" evidence="2">
    <location>
        <position position="1"/>
    </location>
</feature>
<reference evidence="2 3" key="1">
    <citation type="submission" date="2015-10" db="EMBL/GenBank/DDBJ databases">
        <title>Genome analyses suggest a sexual origin of heterokaryosis in a supposedly ancient asexual fungus.</title>
        <authorList>
            <person name="Ropars J."/>
            <person name="Sedzielewska K."/>
            <person name="Noel J."/>
            <person name="Charron P."/>
            <person name="Farinelli L."/>
            <person name="Marton T."/>
            <person name="Kruger M."/>
            <person name="Pelin A."/>
            <person name="Brachmann A."/>
            <person name="Corradi N."/>
        </authorList>
    </citation>
    <scope>NUCLEOTIDE SEQUENCE [LARGE SCALE GENOMIC DNA]</scope>
    <source>
        <strain evidence="2 3">A4</strain>
    </source>
</reference>
<protein>
    <recommendedName>
        <fullName evidence="1">MULE transposase domain-containing protein</fullName>
    </recommendedName>
</protein>
<proteinExistence type="predicted"/>
<dbReference type="AlphaFoldDB" id="A0A2I1HWL8"/>
<comment type="caution">
    <text evidence="2">The sequence shown here is derived from an EMBL/GenBank/DDBJ whole genome shotgun (WGS) entry which is preliminary data.</text>
</comment>
<dbReference type="Proteomes" id="UP000234323">
    <property type="component" value="Unassembled WGS sequence"/>
</dbReference>
<dbReference type="InterPro" id="IPR018289">
    <property type="entry name" value="MULE_transposase_dom"/>
</dbReference>
<gene>
    <name evidence="2" type="ORF">RhiirA4_334961</name>
</gene>
<evidence type="ECO:0000313" key="2">
    <source>
        <dbReference type="EMBL" id="PKY63247.1"/>
    </source>
</evidence>
<accession>A0A2I1HWL8</accession>
<keyword evidence="3" id="KW-1185">Reference proteome</keyword>
<dbReference type="EMBL" id="LLXI01009522">
    <property type="protein sequence ID" value="PKY63247.1"/>
    <property type="molecule type" value="Genomic_DNA"/>
</dbReference>
<evidence type="ECO:0000259" key="1">
    <source>
        <dbReference type="Pfam" id="PF10551"/>
    </source>
</evidence>
<name>A0A2I1HWL8_9GLOM</name>
<dbReference type="PANTHER" id="PTHR47718">
    <property type="entry name" value="OS01G0519700 PROTEIN"/>
    <property type="match status" value="1"/>
</dbReference>
<dbReference type="Pfam" id="PF10551">
    <property type="entry name" value="MULE"/>
    <property type="match status" value="1"/>
</dbReference>